<sequence>MNGEASRSAVLSVNGGAGASFSFPSSGGWTSVATLKTTVRLQAGSNTLLVSQPTGYAPDIDSISVSAGPN</sequence>
<gene>
    <name evidence="1" type="ORF">J2TS6_45770</name>
</gene>
<reference evidence="1" key="1">
    <citation type="submission" date="2021-03" db="EMBL/GenBank/DDBJ databases">
        <title>Antimicrobial resistance genes in bacteria isolated from Japanese honey, and their potential for conferring macrolide and lincosamide resistance in the American foulbrood pathogen Paenibacillus larvae.</title>
        <authorList>
            <person name="Okamoto M."/>
            <person name="Kumagai M."/>
            <person name="Kanamori H."/>
            <person name="Takamatsu D."/>
        </authorList>
    </citation>
    <scope>NUCLEOTIDE SEQUENCE</scope>
    <source>
        <strain evidence="1">J2TS6</strain>
    </source>
</reference>
<comment type="caution">
    <text evidence="1">The sequence shown here is derived from an EMBL/GenBank/DDBJ whole genome shotgun (WGS) entry which is preliminary data.</text>
</comment>
<organism evidence="1 2">
    <name type="scientific">Paenibacillus albilobatus</name>
    <dbReference type="NCBI Taxonomy" id="2716884"/>
    <lineage>
        <taxon>Bacteria</taxon>
        <taxon>Bacillati</taxon>
        <taxon>Bacillota</taxon>
        <taxon>Bacilli</taxon>
        <taxon>Bacillales</taxon>
        <taxon>Paenibacillaceae</taxon>
        <taxon>Paenibacillus</taxon>
    </lineage>
</organism>
<evidence type="ECO:0008006" key="3">
    <source>
        <dbReference type="Google" id="ProtNLM"/>
    </source>
</evidence>
<evidence type="ECO:0000313" key="1">
    <source>
        <dbReference type="EMBL" id="GIO33436.1"/>
    </source>
</evidence>
<dbReference type="SUPFAM" id="SSF49785">
    <property type="entry name" value="Galactose-binding domain-like"/>
    <property type="match status" value="1"/>
</dbReference>
<dbReference type="AlphaFoldDB" id="A0A919XJN7"/>
<accession>A0A919XJN7</accession>
<dbReference type="Gene3D" id="2.60.120.260">
    <property type="entry name" value="Galactose-binding domain-like"/>
    <property type="match status" value="1"/>
</dbReference>
<proteinExistence type="predicted"/>
<dbReference type="Proteomes" id="UP000679779">
    <property type="component" value="Unassembled WGS sequence"/>
</dbReference>
<dbReference type="EMBL" id="BORQ01000006">
    <property type="protein sequence ID" value="GIO33436.1"/>
    <property type="molecule type" value="Genomic_DNA"/>
</dbReference>
<keyword evidence="2" id="KW-1185">Reference proteome</keyword>
<name>A0A919XJN7_9BACL</name>
<evidence type="ECO:0000313" key="2">
    <source>
        <dbReference type="Proteomes" id="UP000679779"/>
    </source>
</evidence>
<protein>
    <recommendedName>
        <fullName evidence="3">CBM6 domain-containing protein</fullName>
    </recommendedName>
</protein>
<dbReference type="InterPro" id="IPR008979">
    <property type="entry name" value="Galactose-bd-like_sf"/>
</dbReference>